<dbReference type="AlphaFoldDB" id="A0A165MJR2"/>
<feature type="compositionally biased region" description="Basic and acidic residues" evidence="1">
    <location>
        <begin position="305"/>
        <end position="317"/>
    </location>
</feature>
<sequence length="374" mass="41958">MCPRLLSVESSDEWGPDRTSAFKKFSSVLLLLDMARLRKASKKTQSTRERTGRSVGNPRENPKLRNIVRKQLTAPSSKKKLSDYGRYKRNISVNAPETDVPVRKARVGKNARGHVENIAEETTQCRPSSCGYRKRLLNQARQQEPSRLVIWNPETASDSVCKGGCHGAIMSEEEKLLARQAKNVAATKNQRITGSTATKCPLVLLRAQSTSTVDGVCGLKYVPMHFKCLSANARLHFVKEEFRQAAPEEISEEHLTGIAFGKISPYDKTLIMQHFLDAVKTGPEQNYAPLVPSEEHVRELGHARTEFHAQRDRDRADRKKKVAERRRERKRSMLKDKQHRRVEAAAARTAAAQATADTDDIPAQRGPEQGANTD</sequence>
<protein>
    <submittedName>
        <fullName evidence="2">Uncharacterized protein</fullName>
    </submittedName>
</protein>
<reference evidence="2 3" key="1">
    <citation type="journal article" date="2016" name="Mol. Biol. Evol.">
        <title>Comparative Genomics of Early-Diverging Mushroom-Forming Fungi Provides Insights into the Origins of Lignocellulose Decay Capabilities.</title>
        <authorList>
            <person name="Nagy L.G."/>
            <person name="Riley R."/>
            <person name="Tritt A."/>
            <person name="Adam C."/>
            <person name="Daum C."/>
            <person name="Floudas D."/>
            <person name="Sun H."/>
            <person name="Yadav J.S."/>
            <person name="Pangilinan J."/>
            <person name="Larsson K.H."/>
            <person name="Matsuura K."/>
            <person name="Barry K."/>
            <person name="Labutti K."/>
            <person name="Kuo R."/>
            <person name="Ohm R.A."/>
            <person name="Bhattacharya S.S."/>
            <person name="Shirouzu T."/>
            <person name="Yoshinaga Y."/>
            <person name="Martin F.M."/>
            <person name="Grigoriev I.V."/>
            <person name="Hibbett D.S."/>
        </authorList>
    </citation>
    <scope>NUCLEOTIDE SEQUENCE [LARGE SCALE GENOMIC DNA]</scope>
    <source>
        <strain evidence="2 3">HHB14362 ss-1</strain>
    </source>
</reference>
<accession>A0A165MJR2</accession>
<feature type="compositionally biased region" description="Low complexity" evidence="1">
    <location>
        <begin position="344"/>
        <end position="356"/>
    </location>
</feature>
<dbReference type="InParanoid" id="A0A165MJR2"/>
<feature type="region of interest" description="Disordered" evidence="1">
    <location>
        <begin position="305"/>
        <end position="374"/>
    </location>
</feature>
<proteinExistence type="predicted"/>
<keyword evidence="3" id="KW-1185">Reference proteome</keyword>
<evidence type="ECO:0000313" key="3">
    <source>
        <dbReference type="Proteomes" id="UP000076761"/>
    </source>
</evidence>
<evidence type="ECO:0000256" key="1">
    <source>
        <dbReference type="SAM" id="MobiDB-lite"/>
    </source>
</evidence>
<gene>
    <name evidence="2" type="ORF">NEOLEDRAFT_1143419</name>
</gene>
<dbReference type="EMBL" id="KV425683">
    <property type="protein sequence ID" value="KZT18420.1"/>
    <property type="molecule type" value="Genomic_DNA"/>
</dbReference>
<organism evidence="2 3">
    <name type="scientific">Neolentinus lepideus HHB14362 ss-1</name>
    <dbReference type="NCBI Taxonomy" id="1314782"/>
    <lineage>
        <taxon>Eukaryota</taxon>
        <taxon>Fungi</taxon>
        <taxon>Dikarya</taxon>
        <taxon>Basidiomycota</taxon>
        <taxon>Agaricomycotina</taxon>
        <taxon>Agaricomycetes</taxon>
        <taxon>Gloeophyllales</taxon>
        <taxon>Gloeophyllaceae</taxon>
        <taxon>Neolentinus</taxon>
    </lineage>
</organism>
<feature type="compositionally biased region" description="Basic residues" evidence="1">
    <location>
        <begin position="318"/>
        <end position="330"/>
    </location>
</feature>
<feature type="region of interest" description="Disordered" evidence="1">
    <location>
        <begin position="40"/>
        <end position="63"/>
    </location>
</feature>
<name>A0A165MJR2_9AGAM</name>
<evidence type="ECO:0000313" key="2">
    <source>
        <dbReference type="EMBL" id="KZT18420.1"/>
    </source>
</evidence>
<dbReference type="Proteomes" id="UP000076761">
    <property type="component" value="Unassembled WGS sequence"/>
</dbReference>